<protein>
    <submittedName>
        <fullName evidence="2">Uncharacterized protein</fullName>
    </submittedName>
</protein>
<reference evidence="2 3" key="1">
    <citation type="journal article" date="2018" name="Nat. Ecol. Evol.">
        <title>Pezizomycetes genomes reveal the molecular basis of ectomycorrhizal truffle lifestyle.</title>
        <authorList>
            <person name="Murat C."/>
            <person name="Payen T."/>
            <person name="Noel B."/>
            <person name="Kuo A."/>
            <person name="Morin E."/>
            <person name="Chen J."/>
            <person name="Kohler A."/>
            <person name="Krizsan K."/>
            <person name="Balestrini R."/>
            <person name="Da Silva C."/>
            <person name="Montanini B."/>
            <person name="Hainaut M."/>
            <person name="Levati E."/>
            <person name="Barry K.W."/>
            <person name="Belfiori B."/>
            <person name="Cichocki N."/>
            <person name="Clum A."/>
            <person name="Dockter R.B."/>
            <person name="Fauchery L."/>
            <person name="Guy J."/>
            <person name="Iotti M."/>
            <person name="Le Tacon F."/>
            <person name="Lindquist E.A."/>
            <person name="Lipzen A."/>
            <person name="Malagnac F."/>
            <person name="Mello A."/>
            <person name="Molinier V."/>
            <person name="Miyauchi S."/>
            <person name="Poulain J."/>
            <person name="Riccioni C."/>
            <person name="Rubini A."/>
            <person name="Sitrit Y."/>
            <person name="Splivallo R."/>
            <person name="Traeger S."/>
            <person name="Wang M."/>
            <person name="Zifcakova L."/>
            <person name="Wipf D."/>
            <person name="Zambonelli A."/>
            <person name="Paolocci F."/>
            <person name="Nowrousian M."/>
            <person name="Ottonello S."/>
            <person name="Baldrian P."/>
            <person name="Spatafora J.W."/>
            <person name="Henrissat B."/>
            <person name="Nagy L.G."/>
            <person name="Aury J.M."/>
            <person name="Wincker P."/>
            <person name="Grigoriev I.V."/>
            <person name="Bonfante P."/>
            <person name="Martin F.M."/>
        </authorList>
    </citation>
    <scope>NUCLEOTIDE SEQUENCE [LARGE SCALE GENOMIC DNA]</scope>
    <source>
        <strain evidence="2 3">CCBAS932</strain>
    </source>
</reference>
<feature type="compositionally biased region" description="Acidic residues" evidence="1">
    <location>
        <begin position="65"/>
        <end position="84"/>
    </location>
</feature>
<keyword evidence="3" id="KW-1185">Reference proteome</keyword>
<proteinExistence type="predicted"/>
<feature type="compositionally biased region" description="Low complexity" evidence="1">
    <location>
        <begin position="188"/>
        <end position="199"/>
    </location>
</feature>
<dbReference type="Proteomes" id="UP000277580">
    <property type="component" value="Unassembled WGS sequence"/>
</dbReference>
<dbReference type="EMBL" id="ML119420">
    <property type="protein sequence ID" value="RPB06351.1"/>
    <property type="molecule type" value="Genomic_DNA"/>
</dbReference>
<gene>
    <name evidence="2" type="ORF">P167DRAFT_580661</name>
</gene>
<feature type="compositionally biased region" description="Low complexity" evidence="1">
    <location>
        <begin position="1"/>
        <end position="14"/>
    </location>
</feature>
<feature type="compositionally biased region" description="Low complexity" evidence="1">
    <location>
        <begin position="149"/>
        <end position="169"/>
    </location>
</feature>
<accession>A0A3N4KD68</accession>
<dbReference type="AlphaFoldDB" id="A0A3N4KD68"/>
<evidence type="ECO:0000313" key="3">
    <source>
        <dbReference type="Proteomes" id="UP000277580"/>
    </source>
</evidence>
<organism evidence="2 3">
    <name type="scientific">Morchella conica CCBAS932</name>
    <dbReference type="NCBI Taxonomy" id="1392247"/>
    <lineage>
        <taxon>Eukaryota</taxon>
        <taxon>Fungi</taxon>
        <taxon>Dikarya</taxon>
        <taxon>Ascomycota</taxon>
        <taxon>Pezizomycotina</taxon>
        <taxon>Pezizomycetes</taxon>
        <taxon>Pezizales</taxon>
        <taxon>Morchellaceae</taxon>
        <taxon>Morchella</taxon>
    </lineage>
</organism>
<feature type="region of interest" description="Disordered" evidence="1">
    <location>
        <begin position="1"/>
        <end position="45"/>
    </location>
</feature>
<dbReference type="InParanoid" id="A0A3N4KD68"/>
<name>A0A3N4KD68_9PEZI</name>
<evidence type="ECO:0000256" key="1">
    <source>
        <dbReference type="SAM" id="MobiDB-lite"/>
    </source>
</evidence>
<evidence type="ECO:0000313" key="2">
    <source>
        <dbReference type="EMBL" id="RPB06351.1"/>
    </source>
</evidence>
<feature type="region of interest" description="Disordered" evidence="1">
    <location>
        <begin position="134"/>
        <end position="207"/>
    </location>
</feature>
<sequence length="323" mass="35228">MSVSSVASSVRSGSPTELDTDQDSFHGPSGYRVSPLSSPGGQILVNGVLESPQRWIDFDDHPVAEEDEVDVYEDDYDDYEEPGDENSPPGVSITSTNTSTAYTGTTTMGTTTTGTASTQTENSCWQYGSRTMVTSKRSKTPSRVMSRASLVSEPSSTSPSTSFRSSSTLRNEHHIERTPPPSQPYRATPPTQACATPAPESVYGSDRGDVPAEAKTIISAKSEVQIASSWVRSHLVFAIKDFVANGLLYGLKDLTTPEMRADKIKYLLENNCFISDSDNYVIRAPFHVLWGVIDHFKGSTSLYKGLTAIRQVVDTFGPQRSWK</sequence>
<feature type="compositionally biased region" description="Low complexity" evidence="1">
    <location>
        <begin position="94"/>
        <end position="118"/>
    </location>
</feature>
<feature type="region of interest" description="Disordered" evidence="1">
    <location>
        <begin position="57"/>
        <end position="118"/>
    </location>
</feature>